<dbReference type="GO" id="GO:1903259">
    <property type="term" value="P:exon-exon junction complex disassembly"/>
    <property type="evidence" value="ECO:0007669"/>
    <property type="project" value="InterPro"/>
</dbReference>
<reference evidence="2" key="1">
    <citation type="journal article" date="2012" name="Nature">
        <title>The oyster genome reveals stress adaptation and complexity of shell formation.</title>
        <authorList>
            <person name="Zhang G."/>
            <person name="Fang X."/>
            <person name="Guo X."/>
            <person name="Li L."/>
            <person name="Luo R."/>
            <person name="Xu F."/>
            <person name="Yang P."/>
            <person name="Zhang L."/>
            <person name="Wang X."/>
            <person name="Qi H."/>
            <person name="Xiong Z."/>
            <person name="Que H."/>
            <person name="Xie Y."/>
            <person name="Holland P.W."/>
            <person name="Paps J."/>
            <person name="Zhu Y."/>
            <person name="Wu F."/>
            <person name="Chen Y."/>
            <person name="Wang J."/>
            <person name="Peng C."/>
            <person name="Meng J."/>
            <person name="Yang L."/>
            <person name="Liu J."/>
            <person name="Wen B."/>
            <person name="Zhang N."/>
            <person name="Huang Z."/>
            <person name="Zhu Q."/>
            <person name="Feng Y."/>
            <person name="Mount A."/>
            <person name="Hedgecock D."/>
            <person name="Xu Z."/>
            <person name="Liu Y."/>
            <person name="Domazet-Loso T."/>
            <person name="Du Y."/>
            <person name="Sun X."/>
            <person name="Zhang S."/>
            <person name="Liu B."/>
            <person name="Cheng P."/>
            <person name="Jiang X."/>
            <person name="Li J."/>
            <person name="Fan D."/>
            <person name="Wang W."/>
            <person name="Fu W."/>
            <person name="Wang T."/>
            <person name="Wang B."/>
            <person name="Zhang J."/>
            <person name="Peng Z."/>
            <person name="Li Y."/>
            <person name="Li N."/>
            <person name="Wang J."/>
            <person name="Chen M."/>
            <person name="He Y."/>
            <person name="Tan F."/>
            <person name="Song X."/>
            <person name="Zheng Q."/>
            <person name="Huang R."/>
            <person name="Yang H."/>
            <person name="Du X."/>
            <person name="Chen L."/>
            <person name="Yang M."/>
            <person name="Gaffney P.M."/>
            <person name="Wang S."/>
            <person name="Luo L."/>
            <person name="She Z."/>
            <person name="Ming Y."/>
            <person name="Huang W."/>
            <person name="Zhang S."/>
            <person name="Huang B."/>
            <person name="Zhang Y."/>
            <person name="Qu T."/>
            <person name="Ni P."/>
            <person name="Miao G."/>
            <person name="Wang J."/>
            <person name="Wang Q."/>
            <person name="Steinberg C.E."/>
            <person name="Wang H."/>
            <person name="Li N."/>
            <person name="Qian L."/>
            <person name="Zhang G."/>
            <person name="Li Y."/>
            <person name="Yang H."/>
            <person name="Liu X."/>
            <person name="Wang J."/>
            <person name="Yin Y."/>
            <person name="Wang J."/>
        </authorList>
    </citation>
    <scope>NUCLEOTIDE SEQUENCE [LARGE SCALE GENOMIC DNA]</scope>
    <source>
        <strain evidence="2">05x7-T-G4-1.051#20</strain>
    </source>
</reference>
<organism evidence="2">
    <name type="scientific">Magallana gigas</name>
    <name type="common">Pacific oyster</name>
    <name type="synonym">Crassostrea gigas</name>
    <dbReference type="NCBI Taxonomy" id="29159"/>
    <lineage>
        <taxon>Eukaryota</taxon>
        <taxon>Metazoa</taxon>
        <taxon>Spiralia</taxon>
        <taxon>Lophotrochozoa</taxon>
        <taxon>Mollusca</taxon>
        <taxon>Bivalvia</taxon>
        <taxon>Autobranchia</taxon>
        <taxon>Pteriomorphia</taxon>
        <taxon>Ostreida</taxon>
        <taxon>Ostreoidea</taxon>
        <taxon>Ostreidae</taxon>
        <taxon>Magallana</taxon>
    </lineage>
</organism>
<dbReference type="GO" id="GO:0003723">
    <property type="term" value="F:RNA binding"/>
    <property type="evidence" value="ECO:0007669"/>
    <property type="project" value="TreeGrafter"/>
</dbReference>
<gene>
    <name evidence="2" type="ORF">CGI_10017838</name>
</gene>
<dbReference type="PANTHER" id="PTHR22959">
    <property type="entry name" value="PYM PROTEIN"/>
    <property type="match status" value="1"/>
</dbReference>
<dbReference type="GO" id="GO:0005737">
    <property type="term" value="C:cytoplasm"/>
    <property type="evidence" value="ECO:0007669"/>
    <property type="project" value="TreeGrafter"/>
</dbReference>
<evidence type="ECO:0000256" key="1">
    <source>
        <dbReference type="SAM" id="MobiDB-lite"/>
    </source>
</evidence>
<feature type="region of interest" description="Disordered" evidence="1">
    <location>
        <begin position="98"/>
        <end position="184"/>
    </location>
</feature>
<proteinExistence type="predicted"/>
<dbReference type="AlphaFoldDB" id="K1RKX9"/>
<feature type="compositionally biased region" description="Basic and acidic residues" evidence="1">
    <location>
        <begin position="169"/>
        <end position="184"/>
    </location>
</feature>
<feature type="compositionally biased region" description="Polar residues" evidence="1">
    <location>
        <begin position="147"/>
        <end position="166"/>
    </location>
</feature>
<dbReference type="PANTHER" id="PTHR22959:SF0">
    <property type="entry name" value="PARTNER OF Y14 AND MAGO"/>
    <property type="match status" value="1"/>
</dbReference>
<dbReference type="InParanoid" id="K1RKX9"/>
<name>K1RKX9_MAGGI</name>
<evidence type="ECO:0000313" key="2">
    <source>
        <dbReference type="EMBL" id="EKC42270.1"/>
    </source>
</evidence>
<sequence>MESRGLRFLFHGIGHKKRHFTAMHDGAKGVNSVLGVLSRLLKCRRRTLYPCNKAARWNMEKTKESERWLCTTGRGSSLRFAKEKPRLKAGKSDIYENKGVQWMKSRPTLPPGLNPAELETVKKSESQPMSKSAKKNAKRKEKKKQHQQSAPEGTGPSEVSISQTLARTKLSEDSVKEAQANDKAAIEKKIRNLKKKLKQVDDLKTKIDSGEIKNPEKEQLAKIERRQELVDEIENLELDLED</sequence>
<feature type="compositionally biased region" description="Basic residues" evidence="1">
    <location>
        <begin position="132"/>
        <end position="146"/>
    </location>
</feature>
<dbReference type="FunCoup" id="K1RKX9">
    <property type="interactions" value="1088"/>
</dbReference>
<protein>
    <submittedName>
        <fullName evidence="2">Partner of Y14 and mago</fullName>
    </submittedName>
</protein>
<dbReference type="GO" id="GO:0035145">
    <property type="term" value="C:exon-exon junction complex"/>
    <property type="evidence" value="ECO:0007669"/>
    <property type="project" value="TreeGrafter"/>
</dbReference>
<dbReference type="EMBL" id="JH816626">
    <property type="protein sequence ID" value="EKC42270.1"/>
    <property type="molecule type" value="Genomic_DNA"/>
</dbReference>
<dbReference type="InterPro" id="IPR039333">
    <property type="entry name" value="PYM1"/>
</dbReference>
<dbReference type="HOGENOM" id="CLU_1148166_0_0_1"/>
<accession>K1RKX9</accession>